<evidence type="ECO:0000313" key="2">
    <source>
        <dbReference type="EMBL" id="EJN94844.1"/>
    </source>
</evidence>
<dbReference type="HAMAP" id="MF_00691">
    <property type="entry name" value="PxpA"/>
    <property type="match status" value="1"/>
</dbReference>
<accession>A0ABN0GWU8</accession>
<comment type="catalytic activity">
    <reaction evidence="1">
        <text>5-oxo-L-proline + ATP + 2 H2O = L-glutamate + ADP + phosphate + H(+)</text>
        <dbReference type="Rhea" id="RHEA:10348"/>
        <dbReference type="ChEBI" id="CHEBI:15377"/>
        <dbReference type="ChEBI" id="CHEBI:15378"/>
        <dbReference type="ChEBI" id="CHEBI:29985"/>
        <dbReference type="ChEBI" id="CHEBI:30616"/>
        <dbReference type="ChEBI" id="CHEBI:43474"/>
        <dbReference type="ChEBI" id="CHEBI:58402"/>
        <dbReference type="ChEBI" id="CHEBI:456216"/>
        <dbReference type="EC" id="3.5.2.9"/>
    </reaction>
</comment>
<dbReference type="NCBIfam" id="NF003814">
    <property type="entry name" value="PRK05406.1-3"/>
    <property type="match status" value="1"/>
</dbReference>
<dbReference type="InterPro" id="IPR005501">
    <property type="entry name" value="LamB/YcsF/PxpA-like"/>
</dbReference>
<evidence type="ECO:0000256" key="1">
    <source>
        <dbReference type="HAMAP-Rule" id="MF_00691"/>
    </source>
</evidence>
<evidence type="ECO:0000313" key="3">
    <source>
        <dbReference type="Proteomes" id="UP000007815"/>
    </source>
</evidence>
<comment type="similarity">
    <text evidence="1">Belongs to the LamB/PxpA family.</text>
</comment>
<dbReference type="EMBL" id="AJTZ01000004">
    <property type="protein sequence ID" value="EJN94844.1"/>
    <property type="molecule type" value="Genomic_DNA"/>
</dbReference>
<comment type="subunit">
    <text evidence="1">Forms a complex composed of PxpA, PxpB and PxpC.</text>
</comment>
<protein>
    <recommendedName>
        <fullName evidence="1">5-oxoprolinase subunit A</fullName>
        <shortName evidence="1">5-OPase subunit A</shortName>
        <ecNumber evidence="1">3.5.2.9</ecNumber>
    </recommendedName>
    <alternativeName>
        <fullName evidence="1">5-oxoprolinase (ATP-hydrolyzing) subunit A</fullName>
    </alternativeName>
</protein>
<dbReference type="SUPFAM" id="SSF88713">
    <property type="entry name" value="Glycoside hydrolase/deacetylase"/>
    <property type="match status" value="1"/>
</dbReference>
<dbReference type="InterPro" id="IPR011330">
    <property type="entry name" value="Glyco_hydro/deAcase_b/a-brl"/>
</dbReference>
<dbReference type="Gene3D" id="3.20.20.370">
    <property type="entry name" value="Glycoside hydrolase/deacetylase"/>
    <property type="match status" value="1"/>
</dbReference>
<dbReference type="Proteomes" id="UP000007815">
    <property type="component" value="Unassembled WGS sequence"/>
</dbReference>
<dbReference type="Pfam" id="PF03746">
    <property type="entry name" value="LamB_YcsF"/>
    <property type="match status" value="1"/>
</dbReference>
<keyword evidence="3" id="KW-1185">Reference proteome</keyword>
<dbReference type="NCBIfam" id="NF003816">
    <property type="entry name" value="PRK05406.1-5"/>
    <property type="match status" value="1"/>
</dbReference>
<dbReference type="PANTHER" id="PTHR30292">
    <property type="entry name" value="UNCHARACTERIZED PROTEIN YBGL-RELATED"/>
    <property type="match status" value="1"/>
</dbReference>
<comment type="caution">
    <text evidence="2">The sequence shown here is derived from an EMBL/GenBank/DDBJ whole genome shotgun (WGS) entry which is preliminary data.</text>
</comment>
<reference evidence="2 3" key="1">
    <citation type="submission" date="2009-12" db="EMBL/GenBank/DDBJ databases">
        <authorList>
            <person name="Lefebure T."/>
            <person name="Cornejo O.E."/>
            <person name="Pavinski Bitar P.D."/>
            <person name="Lang P."/>
            <person name="Stanhope M.J."/>
        </authorList>
    </citation>
    <scope>NUCLEOTIDE SEQUENCE [LARGE SCALE GENOMIC DNA]</scope>
    <source>
        <strain evidence="2 3">FA-1</strain>
    </source>
</reference>
<dbReference type="EC" id="3.5.2.9" evidence="1"/>
<name>A0ABN0GWU8_STRRT</name>
<sequence length="257" mass="27608">MTYKVDLNSDLGESFGAYHMGQDSEIIPLISSANIACGFHAGDPLVMLTTTRLVQENKIAMGAHPGFSDLMGFGRRNLQISTKEAAADTTYQIGALDAFAKASNMQLQHVKPHGALYNMACKDSKLARAIAQAVASYDDRLILLCPGASELALAAKASGLRVAKEVFADRAYENDGSLVSRNKEGAMITDEHLAIERLIQMIKEKTVVSIDGKTIPIEADSVCVHGDGPKALQFVNEIRQAFQQEGIAISPLADVVD</sequence>
<keyword evidence="1" id="KW-0378">Hydrolase</keyword>
<dbReference type="CDD" id="cd10787">
    <property type="entry name" value="LamB_YcsF_like"/>
    <property type="match status" value="1"/>
</dbReference>
<dbReference type="RefSeq" id="WP_003086958.1">
    <property type="nucleotide sequence ID" value="NZ_AJTZ01000004.1"/>
</dbReference>
<organism evidence="2 3">
    <name type="scientific">Streptococcus ratti FA-1 = DSM 20564</name>
    <dbReference type="NCBI Taxonomy" id="699248"/>
    <lineage>
        <taxon>Bacteria</taxon>
        <taxon>Bacillati</taxon>
        <taxon>Bacillota</taxon>
        <taxon>Bacilli</taxon>
        <taxon>Lactobacillales</taxon>
        <taxon>Streptococcaceae</taxon>
        <taxon>Streptococcus</taxon>
    </lineage>
</organism>
<dbReference type="PANTHER" id="PTHR30292:SF0">
    <property type="entry name" value="5-OXOPROLINASE SUBUNIT A"/>
    <property type="match status" value="1"/>
</dbReference>
<keyword evidence="1" id="KW-0067">ATP-binding</keyword>
<gene>
    <name evidence="1" type="primary">pxpA</name>
    <name evidence="2" type="ORF">SRA_01909</name>
</gene>
<keyword evidence="1" id="KW-0547">Nucleotide-binding</keyword>
<comment type="function">
    <text evidence="1">Catalyzes the cleavage of 5-oxoproline to form L-glutamate coupled to the hydrolysis of ATP to ADP and inorganic phosphate.</text>
</comment>
<proteinExistence type="inferred from homology"/>